<keyword evidence="7" id="KW-0472">Membrane</keyword>
<dbReference type="InterPro" id="IPR024461">
    <property type="entry name" value="CCDC90-like"/>
</dbReference>
<dbReference type="PANTHER" id="PTHR14360">
    <property type="entry name" value="PROTEIN FMP32, MITOCHONDRIAL"/>
    <property type="match status" value="1"/>
</dbReference>
<feature type="compositionally biased region" description="Polar residues" evidence="8">
    <location>
        <begin position="112"/>
        <end position="127"/>
    </location>
</feature>
<keyword evidence="6" id="KW-0496">Mitochondrion</keyword>
<evidence type="ECO:0000256" key="8">
    <source>
        <dbReference type="SAM" id="MobiDB-lite"/>
    </source>
</evidence>
<evidence type="ECO:0000256" key="6">
    <source>
        <dbReference type="ARBA" id="ARBA00023128"/>
    </source>
</evidence>
<feature type="compositionally biased region" description="Basic and acidic residues" evidence="8">
    <location>
        <begin position="378"/>
        <end position="392"/>
    </location>
</feature>
<dbReference type="GO" id="GO:0016020">
    <property type="term" value="C:membrane"/>
    <property type="evidence" value="ECO:0007669"/>
    <property type="project" value="UniProtKB-SubCell"/>
</dbReference>
<name>A0A5C3QWJ4_9AGAR</name>
<reference evidence="9 10" key="1">
    <citation type="journal article" date="2019" name="Nat. Ecol. Evol.">
        <title>Megaphylogeny resolves global patterns of mushroom evolution.</title>
        <authorList>
            <person name="Varga T."/>
            <person name="Krizsan K."/>
            <person name="Foldi C."/>
            <person name="Dima B."/>
            <person name="Sanchez-Garcia M."/>
            <person name="Sanchez-Ramirez S."/>
            <person name="Szollosi G.J."/>
            <person name="Szarkandi J.G."/>
            <person name="Papp V."/>
            <person name="Albert L."/>
            <person name="Andreopoulos W."/>
            <person name="Angelini C."/>
            <person name="Antonin V."/>
            <person name="Barry K.W."/>
            <person name="Bougher N.L."/>
            <person name="Buchanan P."/>
            <person name="Buyck B."/>
            <person name="Bense V."/>
            <person name="Catcheside P."/>
            <person name="Chovatia M."/>
            <person name="Cooper J."/>
            <person name="Damon W."/>
            <person name="Desjardin D."/>
            <person name="Finy P."/>
            <person name="Geml J."/>
            <person name="Haridas S."/>
            <person name="Hughes K."/>
            <person name="Justo A."/>
            <person name="Karasinski D."/>
            <person name="Kautmanova I."/>
            <person name="Kiss B."/>
            <person name="Kocsube S."/>
            <person name="Kotiranta H."/>
            <person name="LaButti K.M."/>
            <person name="Lechner B.E."/>
            <person name="Liimatainen K."/>
            <person name="Lipzen A."/>
            <person name="Lukacs Z."/>
            <person name="Mihaltcheva S."/>
            <person name="Morgado L.N."/>
            <person name="Niskanen T."/>
            <person name="Noordeloos M.E."/>
            <person name="Ohm R.A."/>
            <person name="Ortiz-Santana B."/>
            <person name="Ovrebo C."/>
            <person name="Racz N."/>
            <person name="Riley R."/>
            <person name="Savchenko A."/>
            <person name="Shiryaev A."/>
            <person name="Soop K."/>
            <person name="Spirin V."/>
            <person name="Szebenyi C."/>
            <person name="Tomsovsky M."/>
            <person name="Tulloss R.E."/>
            <person name="Uehling J."/>
            <person name="Grigoriev I.V."/>
            <person name="Vagvolgyi C."/>
            <person name="Papp T."/>
            <person name="Martin F.M."/>
            <person name="Miettinen O."/>
            <person name="Hibbett D.S."/>
            <person name="Nagy L.G."/>
        </authorList>
    </citation>
    <scope>NUCLEOTIDE SEQUENCE [LARGE SCALE GENOMIC DNA]</scope>
    <source>
        <strain evidence="9 10">CBS 309.79</strain>
    </source>
</reference>
<evidence type="ECO:0000256" key="5">
    <source>
        <dbReference type="ARBA" id="ARBA00023054"/>
    </source>
</evidence>
<feature type="region of interest" description="Disordered" evidence="8">
    <location>
        <begin position="16"/>
        <end position="179"/>
    </location>
</feature>
<evidence type="ECO:0000256" key="7">
    <source>
        <dbReference type="ARBA" id="ARBA00023136"/>
    </source>
</evidence>
<evidence type="ECO:0000256" key="1">
    <source>
        <dbReference type="ARBA" id="ARBA00004173"/>
    </source>
</evidence>
<keyword evidence="4" id="KW-1133">Transmembrane helix</keyword>
<dbReference type="OrthoDB" id="1552at2759"/>
<dbReference type="Gene3D" id="1.20.5.340">
    <property type="match status" value="1"/>
</dbReference>
<sequence>MHVTLFSRAVRRIAPPARSLAHPAASLVPASSSRSFTQSAVQCRHPHSGQISDPPPAGSSSVSMGSHPRDPAYQSIPPSPPPPQPSSSGSEPPSKTTVDPPPSPLKTDKNSSETIIDSINATANDNPGNLPATVPFDPTQFTHSATTSSTHSQSQGNQGQGQSRNAPGGGRGRNPPFHTHGFFVALERSGFPTETAKGLMGATSALLSDRIGRVRREGLTRKGMDNQAYLFRAALSELKSEISMHSRNESAALQTSTTALRREVDRLDVKMKEDVTTLKHEIQMEFDSRKNEARSEFKNEDLLIEEMLSKNFVLLNNLKTDVEENRWDTMRRTVVTLAAFVIAIIVSLELQPKKPAKSAEAPHPLPSHRVPMSASDLRQPEAEGLEKMDWVT</sequence>
<feature type="region of interest" description="Disordered" evidence="8">
    <location>
        <begin position="353"/>
        <end position="392"/>
    </location>
</feature>
<feature type="compositionally biased region" description="Low complexity" evidence="8">
    <location>
        <begin position="139"/>
        <end position="166"/>
    </location>
</feature>
<feature type="compositionally biased region" description="Polar residues" evidence="8">
    <location>
        <begin position="29"/>
        <end position="41"/>
    </location>
</feature>
<comment type="subcellular location">
    <subcellularLocation>
        <location evidence="2">Membrane</location>
    </subcellularLocation>
    <subcellularLocation>
        <location evidence="1">Mitochondrion</location>
    </subcellularLocation>
</comment>
<protein>
    <recommendedName>
        <fullName evidence="11">Mitochondrial protein</fullName>
    </recommendedName>
</protein>
<dbReference type="GO" id="GO:0005739">
    <property type="term" value="C:mitochondrion"/>
    <property type="evidence" value="ECO:0007669"/>
    <property type="project" value="UniProtKB-SubCell"/>
</dbReference>
<evidence type="ECO:0000313" key="10">
    <source>
        <dbReference type="Proteomes" id="UP000305067"/>
    </source>
</evidence>
<organism evidence="9 10">
    <name type="scientific">Pterulicium gracile</name>
    <dbReference type="NCBI Taxonomy" id="1884261"/>
    <lineage>
        <taxon>Eukaryota</taxon>
        <taxon>Fungi</taxon>
        <taxon>Dikarya</taxon>
        <taxon>Basidiomycota</taxon>
        <taxon>Agaricomycotina</taxon>
        <taxon>Agaricomycetes</taxon>
        <taxon>Agaricomycetidae</taxon>
        <taxon>Agaricales</taxon>
        <taxon>Pleurotineae</taxon>
        <taxon>Pterulaceae</taxon>
        <taxon>Pterulicium</taxon>
    </lineage>
</organism>
<proteinExistence type="predicted"/>
<evidence type="ECO:0000256" key="4">
    <source>
        <dbReference type="ARBA" id="ARBA00022989"/>
    </source>
</evidence>
<accession>A0A5C3QWJ4</accession>
<dbReference type="Pfam" id="PF07798">
    <property type="entry name" value="CCDC90-like"/>
    <property type="match status" value="1"/>
</dbReference>
<dbReference type="STRING" id="1884261.A0A5C3QWJ4"/>
<keyword evidence="5" id="KW-0175">Coiled coil</keyword>
<evidence type="ECO:0000313" key="9">
    <source>
        <dbReference type="EMBL" id="TFL05758.1"/>
    </source>
</evidence>
<evidence type="ECO:0000256" key="2">
    <source>
        <dbReference type="ARBA" id="ARBA00004370"/>
    </source>
</evidence>
<dbReference type="PANTHER" id="PTHR14360:SF12">
    <property type="entry name" value="MOZ PROTEIN REPRESENTS A CHROMATIN-ASSOCIATED ACETYLTRANSFERASE"/>
    <property type="match status" value="1"/>
</dbReference>
<keyword evidence="10" id="KW-1185">Reference proteome</keyword>
<evidence type="ECO:0000256" key="3">
    <source>
        <dbReference type="ARBA" id="ARBA00022692"/>
    </source>
</evidence>
<dbReference type="Proteomes" id="UP000305067">
    <property type="component" value="Unassembled WGS sequence"/>
</dbReference>
<dbReference type="EMBL" id="ML178816">
    <property type="protein sequence ID" value="TFL05758.1"/>
    <property type="molecule type" value="Genomic_DNA"/>
</dbReference>
<evidence type="ECO:0008006" key="11">
    <source>
        <dbReference type="Google" id="ProtNLM"/>
    </source>
</evidence>
<keyword evidence="3" id="KW-0812">Transmembrane</keyword>
<dbReference type="AlphaFoldDB" id="A0A5C3QWJ4"/>
<gene>
    <name evidence="9" type="ORF">BDV98DRAFT_541853</name>
</gene>